<organism evidence="1">
    <name type="scientific">marine sediment metagenome</name>
    <dbReference type="NCBI Taxonomy" id="412755"/>
    <lineage>
        <taxon>unclassified sequences</taxon>
        <taxon>metagenomes</taxon>
        <taxon>ecological metagenomes</taxon>
    </lineage>
</organism>
<name>X1DYP5_9ZZZZ</name>
<feature type="non-terminal residue" evidence="1">
    <location>
        <position position="56"/>
    </location>
</feature>
<gene>
    <name evidence="1" type="ORF">S01H4_66707</name>
</gene>
<dbReference type="AlphaFoldDB" id="X1DYP5"/>
<reference evidence="1" key="1">
    <citation type="journal article" date="2014" name="Front. Microbiol.">
        <title>High frequency of phylogenetically diverse reductive dehalogenase-homologous genes in deep subseafloor sedimentary metagenomes.</title>
        <authorList>
            <person name="Kawai M."/>
            <person name="Futagami T."/>
            <person name="Toyoda A."/>
            <person name="Takaki Y."/>
            <person name="Nishi S."/>
            <person name="Hori S."/>
            <person name="Arai W."/>
            <person name="Tsubouchi T."/>
            <person name="Morono Y."/>
            <person name="Uchiyama I."/>
            <person name="Ito T."/>
            <person name="Fujiyama A."/>
            <person name="Inagaki F."/>
            <person name="Takami H."/>
        </authorList>
    </citation>
    <scope>NUCLEOTIDE SEQUENCE</scope>
    <source>
        <strain evidence="1">Expedition CK06-06</strain>
    </source>
</reference>
<sequence>MFGTSDPDLDCTGTLSWTGITPGDTASGSITVENVGAIDSLLDWQIDSYPDWGDWS</sequence>
<proteinExistence type="predicted"/>
<protein>
    <submittedName>
        <fullName evidence="1">Uncharacterized protein</fullName>
    </submittedName>
</protein>
<accession>X1DYP5</accession>
<comment type="caution">
    <text evidence="1">The sequence shown here is derived from an EMBL/GenBank/DDBJ whole genome shotgun (WGS) entry which is preliminary data.</text>
</comment>
<evidence type="ECO:0000313" key="1">
    <source>
        <dbReference type="EMBL" id="GAH26141.1"/>
    </source>
</evidence>
<dbReference type="EMBL" id="BART01041467">
    <property type="protein sequence ID" value="GAH26141.1"/>
    <property type="molecule type" value="Genomic_DNA"/>
</dbReference>